<dbReference type="EMBL" id="NVQC01000022">
    <property type="protein sequence ID" value="PTL35609.1"/>
    <property type="molecule type" value="Genomic_DNA"/>
</dbReference>
<evidence type="ECO:0000313" key="11">
    <source>
        <dbReference type="Proteomes" id="UP000241436"/>
    </source>
</evidence>
<dbReference type="Gene3D" id="3.40.50.300">
    <property type="entry name" value="P-loop containing nucleotide triphosphate hydrolases"/>
    <property type="match status" value="1"/>
</dbReference>
<evidence type="ECO:0000256" key="7">
    <source>
        <dbReference type="ARBA" id="ARBA00047663"/>
    </source>
</evidence>
<evidence type="ECO:0000313" key="10">
    <source>
        <dbReference type="EMBL" id="PTL35609.1"/>
    </source>
</evidence>
<dbReference type="GO" id="GO:0005524">
    <property type="term" value="F:ATP binding"/>
    <property type="evidence" value="ECO:0007669"/>
    <property type="project" value="UniProtKB-KW"/>
</dbReference>
<dbReference type="AlphaFoldDB" id="A0A2T4TWX1"/>
<proteinExistence type="inferred from homology"/>
<organism evidence="10 11">
    <name type="scientific">Candidatus Methylomirabilis limnetica</name>
    <dbReference type="NCBI Taxonomy" id="2033718"/>
    <lineage>
        <taxon>Bacteria</taxon>
        <taxon>Candidatus Methylomirabilota</taxon>
        <taxon>Candidatus Methylomirabilia</taxon>
        <taxon>Candidatus Methylomirabilales</taxon>
        <taxon>Candidatus Methylomirabilaceae</taxon>
        <taxon>Candidatus Methylomirabilis</taxon>
    </lineage>
</organism>
<evidence type="ECO:0000256" key="6">
    <source>
        <dbReference type="ARBA" id="ARBA00022840"/>
    </source>
</evidence>
<reference evidence="10 11" key="1">
    <citation type="submission" date="2017-09" db="EMBL/GenBank/DDBJ databases">
        <title>Bloom of a denitrifying methanotroph, Candidatus Methylomirabilis limnetica, in a deep stratified lake.</title>
        <authorList>
            <person name="Graf J.S."/>
            <person name="Marchant H.K."/>
            <person name="Tienken D."/>
            <person name="Hach P.F."/>
            <person name="Brand A."/>
            <person name="Schubert C.J."/>
            <person name="Kuypers M.M."/>
            <person name="Milucka J."/>
        </authorList>
    </citation>
    <scope>NUCLEOTIDE SEQUENCE [LARGE SCALE GENOMIC DNA]</scope>
    <source>
        <strain evidence="10 11">Zug</strain>
    </source>
</reference>
<keyword evidence="6" id="KW-0067">ATP-binding</keyword>
<protein>
    <recommendedName>
        <fullName evidence="2 8">Phosphoribulokinase</fullName>
        <ecNumber evidence="2 8">2.7.1.19</ecNumber>
    </recommendedName>
</protein>
<comment type="caution">
    <text evidence="10">The sequence shown here is derived from an EMBL/GenBank/DDBJ whole genome shotgun (WGS) entry which is preliminary data.</text>
</comment>
<keyword evidence="5 10" id="KW-0418">Kinase</keyword>
<reference evidence="11" key="2">
    <citation type="journal article" date="2018" name="Environ. Microbiol.">
        <title>Bloom of a denitrifying methanotroph, 'Candidatus Methylomirabilis limnetica', in a deep stratified lake.</title>
        <authorList>
            <person name="Graf J.S."/>
            <person name="Mayr M.J."/>
            <person name="Marchant H.K."/>
            <person name="Tienken D."/>
            <person name="Hach P.F."/>
            <person name="Brand A."/>
            <person name="Schubert C.J."/>
            <person name="Kuypers M.M."/>
            <person name="Milucka J."/>
        </authorList>
    </citation>
    <scope>NUCLEOTIDE SEQUENCE [LARGE SCALE GENOMIC DNA]</scope>
    <source>
        <strain evidence="11">Zug</strain>
    </source>
</reference>
<dbReference type="EC" id="2.7.1.19" evidence="2 8"/>
<dbReference type="Pfam" id="PF00485">
    <property type="entry name" value="PRK"/>
    <property type="match status" value="1"/>
</dbReference>
<evidence type="ECO:0000259" key="9">
    <source>
        <dbReference type="Pfam" id="PF00485"/>
    </source>
</evidence>
<accession>A0A2T4TWX1</accession>
<dbReference type="Proteomes" id="UP000241436">
    <property type="component" value="Unassembled WGS sequence"/>
</dbReference>
<dbReference type="NCBIfam" id="NF011997">
    <property type="entry name" value="PRK15453.1"/>
    <property type="match status" value="1"/>
</dbReference>
<dbReference type="RefSeq" id="WP_107562268.1">
    <property type="nucleotide sequence ID" value="NZ_NVQC01000022.1"/>
</dbReference>
<gene>
    <name evidence="10" type="ORF">CLG94_07485</name>
</gene>
<keyword evidence="3" id="KW-0808">Transferase</keyword>
<evidence type="ECO:0000256" key="3">
    <source>
        <dbReference type="ARBA" id="ARBA00022679"/>
    </source>
</evidence>
<evidence type="ECO:0000256" key="8">
    <source>
        <dbReference type="RuleBase" id="RU004082"/>
    </source>
</evidence>
<evidence type="ECO:0000256" key="5">
    <source>
        <dbReference type="ARBA" id="ARBA00022777"/>
    </source>
</evidence>
<dbReference type="SUPFAM" id="SSF52540">
    <property type="entry name" value="P-loop containing nucleoside triphosphate hydrolases"/>
    <property type="match status" value="1"/>
</dbReference>
<dbReference type="InterPro" id="IPR027417">
    <property type="entry name" value="P-loop_NTPase"/>
</dbReference>
<feature type="domain" description="Phosphoribulokinase/uridine kinase" evidence="9">
    <location>
        <begin position="7"/>
        <end position="228"/>
    </location>
</feature>
<dbReference type="OrthoDB" id="9773443at2"/>
<sequence length="305" mass="33947">MSKKHPVIAVTGSSGAGTTFVKRAFENIFRREEIISAIIEGDSFHSVTRAQFKERSAVEHNFSHFGPEANDFHALEALFKSYGEAGVGKKRHYLHNAEEAAFHCKRLADAGIACNAGSGEFTPWEDTGSNTDVLFYEGLHGLVKDTSPDQKYGGYDVAQHVDIGIGVVPSVNLEWIQKIHRDHAERGYSPEATVDNIMRRMPDYINHLAPQFSRTHVNFQRVPTVDTSNPFIARDIPSADESFVVIRFVDPKRFGVDFPILLAMINGSFISRRNTIVVPGGKMVLAMELILAPIIHIMIENKLKA</sequence>
<evidence type="ECO:0000256" key="1">
    <source>
        <dbReference type="ARBA" id="ARBA00009719"/>
    </source>
</evidence>
<comment type="similarity">
    <text evidence="1 8">Belongs to the phosphoribulokinase family.</text>
</comment>
<dbReference type="InterPro" id="IPR006083">
    <property type="entry name" value="PRK/URK"/>
</dbReference>
<keyword evidence="11" id="KW-1185">Reference proteome</keyword>
<comment type="catalytic activity">
    <reaction evidence="7 8">
        <text>D-ribulose 5-phosphate + ATP = D-ribulose 1,5-bisphosphate + ADP + H(+)</text>
        <dbReference type="Rhea" id="RHEA:19365"/>
        <dbReference type="ChEBI" id="CHEBI:15378"/>
        <dbReference type="ChEBI" id="CHEBI:30616"/>
        <dbReference type="ChEBI" id="CHEBI:57870"/>
        <dbReference type="ChEBI" id="CHEBI:58121"/>
        <dbReference type="ChEBI" id="CHEBI:456216"/>
        <dbReference type="EC" id="2.7.1.19"/>
    </reaction>
</comment>
<dbReference type="PRINTS" id="PR00478">
    <property type="entry name" value="PHRIBLKINASE"/>
</dbReference>
<dbReference type="PROSITE" id="PS00567">
    <property type="entry name" value="PHOSPHORIBULOKINASE"/>
    <property type="match status" value="1"/>
</dbReference>
<dbReference type="GO" id="GO:0008974">
    <property type="term" value="F:phosphoribulokinase activity"/>
    <property type="evidence" value="ECO:0007669"/>
    <property type="project" value="UniProtKB-EC"/>
</dbReference>
<evidence type="ECO:0000256" key="2">
    <source>
        <dbReference type="ARBA" id="ARBA00012042"/>
    </source>
</evidence>
<name>A0A2T4TWX1_9BACT</name>
<dbReference type="InterPro" id="IPR006082">
    <property type="entry name" value="PRK"/>
</dbReference>
<dbReference type="GO" id="GO:0005975">
    <property type="term" value="P:carbohydrate metabolic process"/>
    <property type="evidence" value="ECO:0007669"/>
    <property type="project" value="InterPro"/>
</dbReference>
<keyword evidence="4" id="KW-0547">Nucleotide-binding</keyword>
<evidence type="ECO:0000256" key="4">
    <source>
        <dbReference type="ARBA" id="ARBA00022741"/>
    </source>
</evidence>